<evidence type="ECO:0000313" key="1">
    <source>
        <dbReference type="EMBL" id="MBH5398475.1"/>
    </source>
</evidence>
<dbReference type="Proteomes" id="UP000807370">
    <property type="component" value="Unassembled WGS sequence"/>
</dbReference>
<organism evidence="1 2">
    <name type="scientific">Bradyrhizobium agreste</name>
    <dbReference type="NCBI Taxonomy" id="2751811"/>
    <lineage>
        <taxon>Bacteria</taxon>
        <taxon>Pseudomonadati</taxon>
        <taxon>Pseudomonadota</taxon>
        <taxon>Alphaproteobacteria</taxon>
        <taxon>Hyphomicrobiales</taxon>
        <taxon>Nitrobacteraceae</taxon>
        <taxon>Bradyrhizobium</taxon>
    </lineage>
</organism>
<protein>
    <submittedName>
        <fullName evidence="1">Uncharacterized protein</fullName>
    </submittedName>
</protein>
<dbReference type="EMBL" id="JACCHP010000007">
    <property type="protein sequence ID" value="MBH5398475.1"/>
    <property type="molecule type" value="Genomic_DNA"/>
</dbReference>
<name>A0ABS0PMM8_9BRAD</name>
<evidence type="ECO:0000313" key="2">
    <source>
        <dbReference type="Proteomes" id="UP000807370"/>
    </source>
</evidence>
<comment type="caution">
    <text evidence="1">The sequence shown here is derived from an EMBL/GenBank/DDBJ whole genome shotgun (WGS) entry which is preliminary data.</text>
</comment>
<reference evidence="1 2" key="1">
    <citation type="submission" date="2020-07" db="EMBL/GenBank/DDBJ databases">
        <title>Bradyrhizobium diversity isolated from nodules of indigenous legumes of Western Australia.</title>
        <authorList>
            <person name="Klepa M.S."/>
        </authorList>
    </citation>
    <scope>NUCLEOTIDE SEQUENCE [LARGE SCALE GENOMIC DNA]</scope>
    <source>
        <strain evidence="1 2">CNPSo 4010</strain>
    </source>
</reference>
<keyword evidence="2" id="KW-1185">Reference proteome</keyword>
<accession>A0ABS0PMM8</accession>
<sequence length="104" mass="11964">MTGYPQAFFSPAQLGSADFIVKIQRLGPTGTKTTELMIESGLSKWANEWDALDKDMLYARAQISLERMMEVYPFIPKENLATFRRKVLEFEKTRCRQGSKGCYE</sequence>
<gene>
    <name evidence="1" type="ORF">HZZ13_11840</name>
</gene>
<dbReference type="RefSeq" id="WP_197959782.1">
    <property type="nucleotide sequence ID" value="NZ_JACCHP010000007.1"/>
</dbReference>
<proteinExistence type="predicted"/>